<reference evidence="2 3" key="1">
    <citation type="submission" date="2019-08" db="EMBL/GenBank/DDBJ databases">
        <authorList>
            <person name="Dhanesh K."/>
            <person name="Kumar G."/>
            <person name="Sasikala C."/>
            <person name="Venkata Ramana C."/>
        </authorList>
    </citation>
    <scope>NUCLEOTIDE SEQUENCE [LARGE SCALE GENOMIC DNA]</scope>
    <source>
        <strain evidence="2 3">JC645</strain>
    </source>
</reference>
<evidence type="ECO:0008006" key="4">
    <source>
        <dbReference type="Google" id="ProtNLM"/>
    </source>
</evidence>
<comment type="caution">
    <text evidence="2">The sequence shown here is derived from an EMBL/GenBank/DDBJ whole genome shotgun (WGS) entry which is preliminary data.</text>
</comment>
<evidence type="ECO:0000256" key="1">
    <source>
        <dbReference type="SAM" id="SignalP"/>
    </source>
</evidence>
<feature type="chain" id="PRO_5024442381" description="HEAT repeat domain-containing protein" evidence="1">
    <location>
        <begin position="22"/>
        <end position="372"/>
    </location>
</feature>
<gene>
    <name evidence="2" type="ORF">FYK55_15950</name>
</gene>
<name>A0A5M6D484_9BACT</name>
<dbReference type="EMBL" id="VWOX01000008">
    <property type="protein sequence ID" value="KAA5542291.1"/>
    <property type="molecule type" value="Genomic_DNA"/>
</dbReference>
<sequence length="372" mass="42256">MQPARLLLCLLPWFLSPPAGAQQPTDEDLSTWVKHLSDDSYTARLVARERLLQYAERGAEESEAVEARLRQPVSPRRDLESYLARRSLLQAMAQVSERRRLDRFLHDPAFDRDRLEGWSAFRRHAGDDSVSRRLFATIFQRFPDQLQRLSDSQSASLIQPPETLDRNDSAAWAMALVAACESHEQHLGENTFRLVSALRCFGTGPLPNSEGERHVIKRLVGAYLQTSPADVRDRMTIGVRFECREQTLQLCRLVLDDPSQSPSATVTAMLAASALEGPSETIDAWIQRYGTDSRTSHVWRSLVEPKTTRRTQVRDVAAALQLHREGRDPREHGFTALIADPILVFQAYSLGFASEQERQEAQRQRISIRSDR</sequence>
<proteinExistence type="predicted"/>
<feature type="signal peptide" evidence="1">
    <location>
        <begin position="1"/>
        <end position="21"/>
    </location>
</feature>
<evidence type="ECO:0000313" key="3">
    <source>
        <dbReference type="Proteomes" id="UP000324479"/>
    </source>
</evidence>
<keyword evidence="1" id="KW-0732">Signal</keyword>
<protein>
    <recommendedName>
        <fullName evidence="4">HEAT repeat domain-containing protein</fullName>
    </recommendedName>
</protein>
<dbReference type="AlphaFoldDB" id="A0A5M6D484"/>
<organism evidence="2 3">
    <name type="scientific">Roseiconus nitratireducens</name>
    <dbReference type="NCBI Taxonomy" id="2605748"/>
    <lineage>
        <taxon>Bacteria</taxon>
        <taxon>Pseudomonadati</taxon>
        <taxon>Planctomycetota</taxon>
        <taxon>Planctomycetia</taxon>
        <taxon>Pirellulales</taxon>
        <taxon>Pirellulaceae</taxon>
        <taxon>Roseiconus</taxon>
    </lineage>
</organism>
<accession>A0A5M6D484</accession>
<dbReference type="RefSeq" id="WP_150077438.1">
    <property type="nucleotide sequence ID" value="NZ_VWOX01000008.1"/>
</dbReference>
<dbReference type="Proteomes" id="UP000324479">
    <property type="component" value="Unassembled WGS sequence"/>
</dbReference>
<keyword evidence="3" id="KW-1185">Reference proteome</keyword>
<evidence type="ECO:0000313" key="2">
    <source>
        <dbReference type="EMBL" id="KAA5542291.1"/>
    </source>
</evidence>